<evidence type="ECO:0000256" key="1">
    <source>
        <dbReference type="SAM" id="Phobius"/>
    </source>
</evidence>
<sequence>MVLFVSAVMMSTILGHVNGEISFLITSVLVVSGSFLAVLTLFVITTTLKSSFKEDDAACATVYFNTKDENWASSDLALFNSSERMEIAIKWTKEVWFQILLAVLVWSSALTNLVPFSLNELHGHSKISWPVIIIIVSTAMSVCSQFFGVAILVKVIRRNLSLEVQFAHPVNEKDADNSAVKFDARKVVRKFADDIKLAFANSRKEFPTDAGLYYDFAIAGKDGGLVYGRIRAGGTSADV</sequence>
<dbReference type="GeneID" id="80885391"/>
<proteinExistence type="predicted"/>
<organism evidence="3 4">
    <name type="scientific">Lipomyces tetrasporus</name>
    <dbReference type="NCBI Taxonomy" id="54092"/>
    <lineage>
        <taxon>Eukaryota</taxon>
        <taxon>Fungi</taxon>
        <taxon>Dikarya</taxon>
        <taxon>Ascomycota</taxon>
        <taxon>Saccharomycotina</taxon>
        <taxon>Lipomycetes</taxon>
        <taxon>Lipomycetales</taxon>
        <taxon>Lipomycetaceae</taxon>
        <taxon>Lipomyces</taxon>
    </lineage>
</organism>
<dbReference type="AlphaFoldDB" id="A0AAD7VP13"/>
<comment type="caution">
    <text evidence="3">The sequence shown here is derived from an EMBL/GenBank/DDBJ whole genome shotgun (WGS) entry which is preliminary data.</text>
</comment>
<keyword evidence="1" id="KW-0472">Membrane</keyword>
<evidence type="ECO:0000313" key="3">
    <source>
        <dbReference type="EMBL" id="KAJ8097162.1"/>
    </source>
</evidence>
<keyword evidence="4" id="KW-1185">Reference proteome</keyword>
<feature type="signal peptide" evidence="2">
    <location>
        <begin position="1"/>
        <end position="19"/>
    </location>
</feature>
<evidence type="ECO:0000256" key="2">
    <source>
        <dbReference type="SAM" id="SignalP"/>
    </source>
</evidence>
<keyword evidence="1" id="KW-1133">Transmembrane helix</keyword>
<dbReference type="Proteomes" id="UP001217417">
    <property type="component" value="Unassembled WGS sequence"/>
</dbReference>
<keyword evidence="2" id="KW-0732">Signal</keyword>
<dbReference type="EMBL" id="JARPMG010000012">
    <property type="protein sequence ID" value="KAJ8097162.1"/>
    <property type="molecule type" value="Genomic_DNA"/>
</dbReference>
<feature type="transmembrane region" description="Helical" evidence="1">
    <location>
        <begin position="95"/>
        <end position="115"/>
    </location>
</feature>
<accession>A0AAD7VP13</accession>
<keyword evidence="1" id="KW-0812">Transmembrane</keyword>
<evidence type="ECO:0000313" key="4">
    <source>
        <dbReference type="Proteomes" id="UP001217417"/>
    </source>
</evidence>
<feature type="transmembrane region" description="Helical" evidence="1">
    <location>
        <begin position="127"/>
        <end position="153"/>
    </location>
</feature>
<gene>
    <name evidence="3" type="ORF">POJ06DRAFT_286573</name>
</gene>
<protein>
    <submittedName>
        <fullName evidence="3">Uncharacterized protein</fullName>
    </submittedName>
</protein>
<dbReference type="RefSeq" id="XP_056040612.1">
    <property type="nucleotide sequence ID" value="XM_056190225.1"/>
</dbReference>
<reference evidence="3" key="1">
    <citation type="submission" date="2023-03" db="EMBL/GenBank/DDBJ databases">
        <title>Near-Complete genome sequence of Lipomyces tetrasporous NRRL Y-64009, an oleaginous yeast capable of growing on lignocellulosic hydrolysates.</title>
        <authorList>
            <consortium name="Lawrence Berkeley National Laboratory"/>
            <person name="Jagtap S.S."/>
            <person name="Liu J.-J."/>
            <person name="Walukiewicz H.E."/>
            <person name="Pangilinan J."/>
            <person name="Lipzen A."/>
            <person name="Ahrendt S."/>
            <person name="Koriabine M."/>
            <person name="Cobaugh K."/>
            <person name="Salamov A."/>
            <person name="Yoshinaga Y."/>
            <person name="Ng V."/>
            <person name="Daum C."/>
            <person name="Grigoriev I.V."/>
            <person name="Slininger P.J."/>
            <person name="Dien B.S."/>
            <person name="Jin Y.-S."/>
            <person name="Rao C.V."/>
        </authorList>
    </citation>
    <scope>NUCLEOTIDE SEQUENCE</scope>
    <source>
        <strain evidence="3">NRRL Y-64009</strain>
    </source>
</reference>
<feature type="transmembrane region" description="Helical" evidence="1">
    <location>
        <begin position="25"/>
        <end position="44"/>
    </location>
</feature>
<feature type="chain" id="PRO_5041959887" evidence="2">
    <location>
        <begin position="20"/>
        <end position="239"/>
    </location>
</feature>
<name>A0AAD7VP13_9ASCO</name>